<comment type="subcellular location">
    <subcellularLocation>
        <location evidence="1">Cytoplasm</location>
    </subcellularLocation>
</comment>
<feature type="compositionally biased region" description="Basic and acidic residues" evidence="6">
    <location>
        <begin position="730"/>
        <end position="748"/>
    </location>
</feature>
<evidence type="ECO:0000256" key="1">
    <source>
        <dbReference type="ARBA" id="ARBA00004496"/>
    </source>
</evidence>
<evidence type="ECO:0000256" key="3">
    <source>
        <dbReference type="ARBA" id="ARBA00022490"/>
    </source>
</evidence>
<evidence type="ECO:0000256" key="5">
    <source>
        <dbReference type="ARBA" id="ARBA00023054"/>
    </source>
</evidence>
<dbReference type="FunFam" id="1.10.1000.11:FF:000001">
    <property type="entry name" value="IQ motif and SEC7 domain-containing protein 1"/>
    <property type="match status" value="1"/>
</dbReference>
<dbReference type="PROSITE" id="PS50190">
    <property type="entry name" value="SEC7"/>
    <property type="match status" value="1"/>
</dbReference>
<dbReference type="PROSITE" id="PS50096">
    <property type="entry name" value="IQ"/>
    <property type="match status" value="1"/>
</dbReference>
<feature type="compositionally biased region" description="Low complexity" evidence="6">
    <location>
        <begin position="47"/>
        <end position="58"/>
    </location>
</feature>
<dbReference type="Proteomes" id="UP000694388">
    <property type="component" value="Unplaced"/>
</dbReference>
<reference evidence="9" key="1">
    <citation type="submission" date="2025-08" db="UniProtKB">
        <authorList>
            <consortium name="Ensembl"/>
        </authorList>
    </citation>
    <scope>IDENTIFICATION</scope>
</reference>
<dbReference type="Gene3D" id="1.10.1000.11">
    <property type="entry name" value="Arf Nucleotide-binding Site Opener,domain 2"/>
    <property type="match status" value="1"/>
</dbReference>
<protein>
    <submittedName>
        <fullName evidence="9">IQ motif and Sec7 domain ArfGEF 1b</fullName>
    </submittedName>
</protein>
<dbReference type="Gene3D" id="2.30.29.30">
    <property type="entry name" value="Pleckstrin-homology domain (PH domain)/Phosphotyrosine-binding domain (PTB)"/>
    <property type="match status" value="1"/>
</dbReference>
<organism evidence="9 10">
    <name type="scientific">Eptatretus burgeri</name>
    <name type="common">Inshore hagfish</name>
    <dbReference type="NCBI Taxonomy" id="7764"/>
    <lineage>
        <taxon>Eukaryota</taxon>
        <taxon>Metazoa</taxon>
        <taxon>Chordata</taxon>
        <taxon>Craniata</taxon>
        <taxon>Vertebrata</taxon>
        <taxon>Cyclostomata</taxon>
        <taxon>Myxini</taxon>
        <taxon>Myxiniformes</taxon>
        <taxon>Myxinidae</taxon>
        <taxon>Eptatretinae</taxon>
        <taxon>Eptatretus</taxon>
    </lineage>
</organism>
<dbReference type="InterPro" id="IPR035999">
    <property type="entry name" value="Sec7_dom_sf"/>
</dbReference>
<sequence>MLGLKSLCLGFWKLLCPPGTPTQSCSLESRIGASAHPQAPSINPCQTPSASSPVPATPHGHFERHPLQLWASPPGFPYGRRHKTGSATAHLKKHAEEDAIKRSRSLSDGYELSADLHDKQVEMLERKYGGHFITRRAACTIQSAFRHYQMNKNFERLRSCLSESRLPRRLAVSVSRKHLSHDETSVAGEQQGLFSFPALGSLTSLPQDACSIPGGFAAGVATSPPLPLSFELDTCDPLAPDSDLEPTPTISPEELKLLSAPDDFADAISELEDSFARQVKSLADSIDDALSSRNSLQLQQKPVPSTTRSLTPIVTSAISIKPTQAVTITTNNLLARTIGLPCGTKHITSIDKHNPVPVVTSIAVVATVSSLPASTITGIVPISLPVSTALTAADTVSFAPTSGSPVTPSILFPVPVATAAVVTAPVITAPVVTAPVVTAPVAVAPGVTGPVVTGPVVTGPVVTAPLVIAPVVTAPVVTTPVVTAAVVTTPVITAAVLTASVVSTSVVTAPVVSVPVTTAIVTAPVTTTPVATTPVTSSPVVATPVFTAAVASAPEAEAAVLVTPIVGALKPLVPDPETPVTVVPVITSCGVTSCVTTTTAVIAPITPISQLESSALIVGSEQTGHPTQADSFPRKSVEKSLEKERRTCVEDEVAEKVKSVVRESCELVRCASEQQEGKTRLCILGGPQRRVSCPECGGETTVGGIGGIGARGRLPLLTVEPASDSSLDGGSDRGDKAALHRQNAHDQDASPPNRGGGGSGSYPHADDVAPIIVVKRRAMRHPPQDPHLGINGGKVTGTRPSGQHVAHSDSDASDAENDNDSVNSGNSNSNDSANCSSGSSSRDSLHDGSAAALSRPSYHREARHSWDSPAFSNDTLRKRHYRIGLNLFNKKPEKGIQFLVERGFVPDTPMGVAHFLLQRKGLSRQMIGEFLGNRQCQFHRDVLDCVVDEMDFQGMELDEALRKFQAHVRVQGEAQKVERLIEAFSQRFCVCNPGVVRQFQNPDTMFILAFAVVLLNTDMYSPNVKLERKMKLEDFVKNLRGVDDGADIPREMLVGIYERIRECELKTNEDHVSQVTKLEKSLVGKKPALSLTHRRLVCYCRLFEVPDPTKPQKLGLHQREIFLFNDLLVVSGTLALPHQVTKIFQRKKNSVVYSFRQAFNLYGMQVDTFENQFYPHGIKILSAMPRSDTRLLVLFNAPNAQDRRKFLEDLRESIAEVQDMEKYRIESELEKQQGAVRPAQPHRGSMRKEGRNGMTTTASLDDGCTTTAGECLRRGTLSSSLRDLSEIGKRGRRGSSGSLDSNIEGSILGSPRAVRRVCSGVDASLLHRSARPQGPTMGSVSLLGAVYNPRRAKQPGVPCLPVVGPSGHHHHHHHHHHHLLHQTEVHAVSLSQHPSLQGREIDFAEPYVPDESSRVFKSPRHQHIIGHLTLWCLQAYPELSRWGLKP</sequence>
<evidence type="ECO:0000256" key="2">
    <source>
        <dbReference type="ARBA" id="ARBA00006248"/>
    </source>
</evidence>
<dbReference type="FunFam" id="1.10.220.20:FF:000001">
    <property type="entry name" value="IQ motif and SEC7 domain-containing protein 1"/>
    <property type="match status" value="1"/>
</dbReference>
<dbReference type="Pfam" id="PF16453">
    <property type="entry name" value="IQ_SEC7_PH"/>
    <property type="match status" value="1"/>
</dbReference>
<feature type="region of interest" description="Disordered" evidence="6">
    <location>
        <begin position="781"/>
        <end position="871"/>
    </location>
</feature>
<evidence type="ECO:0000313" key="10">
    <source>
        <dbReference type="Proteomes" id="UP000694388"/>
    </source>
</evidence>
<dbReference type="GO" id="GO:0030036">
    <property type="term" value="P:actin cytoskeleton organization"/>
    <property type="evidence" value="ECO:0007669"/>
    <property type="project" value="TreeGrafter"/>
</dbReference>
<proteinExistence type="inferred from homology"/>
<feature type="region of interest" description="Disordered" evidence="6">
    <location>
        <begin position="36"/>
        <end position="59"/>
    </location>
</feature>
<feature type="region of interest" description="Disordered" evidence="6">
    <location>
        <begin position="1229"/>
        <end position="1261"/>
    </location>
</feature>
<feature type="region of interest" description="Disordered" evidence="6">
    <location>
        <begin position="720"/>
        <end position="765"/>
    </location>
</feature>
<evidence type="ECO:0000313" key="9">
    <source>
        <dbReference type="Ensembl" id="ENSEBUP00000012272.1"/>
    </source>
</evidence>
<keyword evidence="3" id="KW-0963">Cytoplasm</keyword>
<dbReference type="InterPro" id="IPR023394">
    <property type="entry name" value="Sec7_C_sf"/>
</dbReference>
<keyword evidence="5" id="KW-0175">Coiled coil</keyword>
<name>A0A8C4QAT2_EPTBU</name>
<comment type="similarity">
    <text evidence="2">Belongs to the BRAG family.</text>
</comment>
<dbReference type="CDD" id="cd13318">
    <property type="entry name" value="PH_IQSEC"/>
    <property type="match status" value="1"/>
</dbReference>
<dbReference type="SMART" id="SM00222">
    <property type="entry name" value="Sec7"/>
    <property type="match status" value="1"/>
</dbReference>
<evidence type="ECO:0000256" key="7">
    <source>
        <dbReference type="SAM" id="SignalP"/>
    </source>
</evidence>
<dbReference type="SUPFAM" id="SSF48425">
    <property type="entry name" value="Sec7 domain"/>
    <property type="match status" value="1"/>
</dbReference>
<keyword evidence="10" id="KW-1185">Reference proteome</keyword>
<dbReference type="CDD" id="cd00171">
    <property type="entry name" value="Sec7"/>
    <property type="match status" value="1"/>
</dbReference>
<dbReference type="InterPro" id="IPR011993">
    <property type="entry name" value="PH-like_dom_sf"/>
</dbReference>
<accession>A0A8C4QAT2</accession>
<evidence type="ECO:0000256" key="4">
    <source>
        <dbReference type="ARBA" id="ARBA00022553"/>
    </source>
</evidence>
<dbReference type="PANTHER" id="PTHR10663">
    <property type="entry name" value="GUANYL-NUCLEOTIDE EXCHANGE FACTOR"/>
    <property type="match status" value="1"/>
</dbReference>
<dbReference type="SUPFAM" id="SSF50729">
    <property type="entry name" value="PH domain-like"/>
    <property type="match status" value="1"/>
</dbReference>
<feature type="compositionally biased region" description="Low complexity" evidence="6">
    <location>
        <begin position="820"/>
        <end position="842"/>
    </location>
</feature>
<dbReference type="GeneTree" id="ENSGT00940000156915"/>
<feature type="chain" id="PRO_5033996737" evidence="7">
    <location>
        <begin position="23"/>
        <end position="1446"/>
    </location>
</feature>
<dbReference type="Ensembl" id="ENSEBUT00000012848.1">
    <property type="protein sequence ID" value="ENSEBUP00000012272.1"/>
    <property type="gene ID" value="ENSEBUG00000007798.1"/>
</dbReference>
<feature type="signal peptide" evidence="7">
    <location>
        <begin position="1"/>
        <end position="22"/>
    </location>
</feature>
<keyword evidence="7" id="KW-0732">Signal</keyword>
<dbReference type="Gene3D" id="1.10.220.20">
    <property type="match status" value="1"/>
</dbReference>
<dbReference type="FunFam" id="2.30.29.30:FF:000004">
    <property type="entry name" value="IQ motif and SEC7 domain-containing protein 1"/>
    <property type="match status" value="1"/>
</dbReference>
<dbReference type="GO" id="GO:0005085">
    <property type="term" value="F:guanyl-nucleotide exchange factor activity"/>
    <property type="evidence" value="ECO:0007669"/>
    <property type="project" value="InterPro"/>
</dbReference>
<dbReference type="Pfam" id="PF01369">
    <property type="entry name" value="Sec7"/>
    <property type="match status" value="1"/>
</dbReference>
<evidence type="ECO:0000256" key="6">
    <source>
        <dbReference type="SAM" id="MobiDB-lite"/>
    </source>
</evidence>
<dbReference type="PANTHER" id="PTHR10663:SF342">
    <property type="entry name" value="FI21420P1"/>
    <property type="match status" value="1"/>
</dbReference>
<evidence type="ECO:0000259" key="8">
    <source>
        <dbReference type="PROSITE" id="PS50190"/>
    </source>
</evidence>
<feature type="domain" description="SEC7" evidence="8">
    <location>
        <begin position="870"/>
        <end position="1063"/>
    </location>
</feature>
<dbReference type="InterPro" id="IPR000904">
    <property type="entry name" value="Sec7_dom"/>
</dbReference>
<reference evidence="9" key="2">
    <citation type="submission" date="2025-09" db="UniProtKB">
        <authorList>
            <consortium name="Ensembl"/>
        </authorList>
    </citation>
    <scope>IDENTIFICATION</scope>
</reference>
<dbReference type="GO" id="GO:0005737">
    <property type="term" value="C:cytoplasm"/>
    <property type="evidence" value="ECO:0007669"/>
    <property type="project" value="UniProtKB-SubCell"/>
</dbReference>
<keyword evidence="4" id="KW-0597">Phosphoprotein</keyword>
<dbReference type="InterPro" id="IPR033742">
    <property type="entry name" value="IQSEC_PH"/>
</dbReference>
<dbReference type="GO" id="GO:0032012">
    <property type="term" value="P:regulation of ARF protein signal transduction"/>
    <property type="evidence" value="ECO:0007669"/>
    <property type="project" value="InterPro"/>
</dbReference>